<dbReference type="RefSeq" id="WP_154715469.1">
    <property type="nucleotide sequence ID" value="NZ_POTE01000089.1"/>
</dbReference>
<evidence type="ECO:0000313" key="2">
    <source>
        <dbReference type="Proteomes" id="UP000294145"/>
    </source>
</evidence>
<comment type="caution">
    <text evidence="1">The sequence shown here is derived from an EMBL/GenBank/DDBJ whole genome shotgun (WGS) entry which is preliminary data.</text>
</comment>
<evidence type="ECO:0000313" key="1">
    <source>
        <dbReference type="EMBL" id="TBM41321.1"/>
    </source>
</evidence>
<dbReference type="AlphaFoldDB" id="A0A7Z7VLL5"/>
<accession>A0A7Z7VLL5</accession>
<sequence>MKTKHIVVIKSVATSRESALTEAARLASNGYIDPIAKGSIHHAELPKPDEIYEGRIEISSDLKRMRFIGLPELAFLTFPISHCNENGKLNMLALQEYVNEILEMNTCFVGFSYFTRERSQEGVFILFNVGFIAG</sequence>
<protein>
    <submittedName>
        <fullName evidence="1">Uncharacterized protein</fullName>
    </submittedName>
</protein>
<dbReference type="Proteomes" id="UP000294145">
    <property type="component" value="Unassembled WGS sequence"/>
</dbReference>
<name>A0A7Z7VLL5_VIBCL</name>
<organism evidence="1 2">
    <name type="scientific">Vibrio cholerae</name>
    <dbReference type="NCBI Taxonomy" id="666"/>
    <lineage>
        <taxon>Bacteria</taxon>
        <taxon>Pseudomonadati</taxon>
        <taxon>Pseudomonadota</taxon>
        <taxon>Gammaproteobacteria</taxon>
        <taxon>Vibrionales</taxon>
        <taxon>Vibrionaceae</taxon>
        <taxon>Vibrio</taxon>
    </lineage>
</organism>
<proteinExistence type="predicted"/>
<dbReference type="EMBL" id="SISP01000020">
    <property type="protein sequence ID" value="TBM41321.1"/>
    <property type="molecule type" value="Genomic_DNA"/>
</dbReference>
<gene>
    <name evidence="1" type="ORF">EYB64_12160</name>
</gene>
<reference evidence="1 2" key="1">
    <citation type="submission" date="2019-02" db="EMBL/GenBank/DDBJ databases">
        <title>Genomic plasticity associated with the antimicrobial resistance in Vibrio cholerae.</title>
        <authorList>
            <person name="Verma J."/>
            <person name="Bag S."/>
            <person name="Saha B."/>
            <person name="Kumar P."/>
            <person name="Ghosh T.S."/>
            <person name="Dayal M."/>
            <person name="Senapati T."/>
            <person name="Mehra S."/>
            <person name="Dey P."/>
            <person name="Desigamani A."/>
            <person name="Kumar D."/>
            <person name="Rana P."/>
            <person name="Kumar B."/>
            <person name="Maiti T.K."/>
            <person name="Sharma N.C."/>
            <person name="Bhadra R.K."/>
            <person name="Mutreja A."/>
            <person name="Nair G.B."/>
            <person name="Ramamurthy T."/>
            <person name="Das B."/>
        </authorList>
    </citation>
    <scope>NUCLEOTIDE SEQUENCE [LARGE SCALE GENOMIC DNA]</scope>
    <source>
        <strain evidence="1 2">IDH06781</strain>
    </source>
</reference>